<evidence type="ECO:0000256" key="7">
    <source>
        <dbReference type="ARBA" id="ARBA00023004"/>
    </source>
</evidence>
<keyword evidence="5 9" id="KW-0949">S-adenosyl-L-methionine</keyword>
<sequence>MQCSYFDAGICRSCTLLDQPYAEQLAGKERRSRELLAAFPAAEWLPSAASAQEGFRNKAKMVVGGTVDAPTLGILDERRRGVDLSRCPLCTDGILAAMPALTAFVSAARLEPYDVPARRGELKYVLVTESPDGELMVRFVVRDEQVLPRIRRELPALQRALPNAAVVSVNLQPEHKAIVEGEREIVLTDRETLPMRLGAVTLSLRPQSFFQTNTAIAIELYAQARAWIDEVDPASLWDLYCGVGGFALHAAVPLRRSLLAMATDARPAPPVSSTSATDRPRDVTGIEVSPEAVAAARETAAALGLDRVRFEAADATAFALAATEPPELVLVNPPRRGIGADLAAWLERSGVRHVVYSSCNPVTLASDLAVMPSFTVRRARLFDMFPNTAHVEVITLLERVA</sequence>
<dbReference type="GO" id="GO:0070475">
    <property type="term" value="P:rRNA base methylation"/>
    <property type="evidence" value="ECO:0007669"/>
    <property type="project" value="TreeGrafter"/>
</dbReference>
<keyword evidence="4 9" id="KW-0808">Transferase</keyword>
<dbReference type="RefSeq" id="WP_179547420.1">
    <property type="nucleotide sequence ID" value="NZ_BSEW01000001.1"/>
</dbReference>
<name>A0A852SN71_9MICO</name>
<evidence type="ECO:0000256" key="6">
    <source>
        <dbReference type="ARBA" id="ARBA00022723"/>
    </source>
</evidence>
<dbReference type="NCBIfam" id="TIGR02085">
    <property type="entry name" value="meth_trns_rumB"/>
    <property type="match status" value="1"/>
</dbReference>
<dbReference type="PANTHER" id="PTHR11061">
    <property type="entry name" value="RNA M5U METHYLTRANSFERASE"/>
    <property type="match status" value="1"/>
</dbReference>
<feature type="active site" evidence="10">
    <location>
        <position position="359"/>
    </location>
</feature>
<evidence type="ECO:0000256" key="10">
    <source>
        <dbReference type="PROSITE-ProRule" id="PRU10015"/>
    </source>
</evidence>
<keyword evidence="3 9" id="KW-0489">Methyltransferase</keyword>
<evidence type="ECO:0000313" key="12">
    <source>
        <dbReference type="Proteomes" id="UP000549913"/>
    </source>
</evidence>
<keyword evidence="2" id="KW-0698">rRNA processing</keyword>
<dbReference type="GO" id="GO:0046872">
    <property type="term" value="F:metal ion binding"/>
    <property type="evidence" value="ECO:0007669"/>
    <property type="project" value="UniProtKB-KW"/>
</dbReference>
<organism evidence="11 12">
    <name type="scientific">Herbiconiux flava</name>
    <dbReference type="NCBI Taxonomy" id="881268"/>
    <lineage>
        <taxon>Bacteria</taxon>
        <taxon>Bacillati</taxon>
        <taxon>Actinomycetota</taxon>
        <taxon>Actinomycetes</taxon>
        <taxon>Micrococcales</taxon>
        <taxon>Microbacteriaceae</taxon>
        <taxon>Herbiconiux</taxon>
    </lineage>
</organism>
<proteinExistence type="inferred from homology"/>
<evidence type="ECO:0000256" key="4">
    <source>
        <dbReference type="ARBA" id="ARBA00022679"/>
    </source>
</evidence>
<dbReference type="Proteomes" id="UP000549913">
    <property type="component" value="Unassembled WGS sequence"/>
</dbReference>
<dbReference type="EC" id="2.1.1.189" evidence="11"/>
<feature type="binding site" evidence="9">
    <location>
        <position position="287"/>
    </location>
    <ligand>
        <name>S-adenosyl-L-methionine</name>
        <dbReference type="ChEBI" id="CHEBI:59789"/>
    </ligand>
</feature>
<dbReference type="PANTHER" id="PTHR11061:SF30">
    <property type="entry name" value="TRNA (URACIL(54)-C(5))-METHYLTRANSFERASE"/>
    <property type="match status" value="1"/>
</dbReference>
<feature type="active site" description="Nucleophile" evidence="9">
    <location>
        <position position="359"/>
    </location>
</feature>
<keyword evidence="8" id="KW-0411">Iron-sulfur</keyword>
<dbReference type="InterPro" id="IPR011825">
    <property type="entry name" value="23SrRNA_MeTrfase_RlmC"/>
</dbReference>
<comment type="similarity">
    <text evidence="9">Belongs to the class I-like SAM-binding methyltransferase superfamily. RNA M5U methyltransferase family.</text>
</comment>
<keyword evidence="6" id="KW-0479">Metal-binding</keyword>
<dbReference type="EMBL" id="JACCBM010000001">
    <property type="protein sequence ID" value="NYD70233.1"/>
    <property type="molecule type" value="Genomic_DNA"/>
</dbReference>
<evidence type="ECO:0000256" key="1">
    <source>
        <dbReference type="ARBA" id="ARBA00022485"/>
    </source>
</evidence>
<dbReference type="AlphaFoldDB" id="A0A852SN71"/>
<dbReference type="SUPFAM" id="SSF53335">
    <property type="entry name" value="S-adenosyl-L-methionine-dependent methyltransferases"/>
    <property type="match status" value="1"/>
</dbReference>
<keyword evidence="12" id="KW-1185">Reference proteome</keyword>
<keyword evidence="1" id="KW-0004">4Fe-4S</keyword>
<dbReference type="GO" id="GO:0070041">
    <property type="term" value="F:rRNA (uridine-C5-)-methyltransferase activity"/>
    <property type="evidence" value="ECO:0007669"/>
    <property type="project" value="TreeGrafter"/>
</dbReference>
<dbReference type="Gene3D" id="3.40.50.150">
    <property type="entry name" value="Vaccinia Virus protein VP39"/>
    <property type="match status" value="1"/>
</dbReference>
<comment type="caution">
    <text evidence="11">The sequence shown here is derived from an EMBL/GenBank/DDBJ whole genome shotgun (WGS) entry which is preliminary data.</text>
</comment>
<feature type="binding site" evidence="9">
    <location>
        <position position="332"/>
    </location>
    <ligand>
        <name>S-adenosyl-L-methionine</name>
        <dbReference type="ChEBI" id="CHEBI:59789"/>
    </ligand>
</feature>
<dbReference type="Pfam" id="PF05958">
    <property type="entry name" value="tRNA_U5-meth_tr"/>
    <property type="match status" value="1"/>
</dbReference>
<evidence type="ECO:0000256" key="5">
    <source>
        <dbReference type="ARBA" id="ARBA00022691"/>
    </source>
</evidence>
<dbReference type="PROSITE" id="PS01230">
    <property type="entry name" value="TRMA_1"/>
    <property type="match status" value="1"/>
</dbReference>
<evidence type="ECO:0000256" key="8">
    <source>
        <dbReference type="ARBA" id="ARBA00023014"/>
    </source>
</evidence>
<dbReference type="InterPro" id="IPR010280">
    <property type="entry name" value="U5_MeTrfase_fam"/>
</dbReference>
<dbReference type="InterPro" id="IPR029063">
    <property type="entry name" value="SAM-dependent_MTases_sf"/>
</dbReference>
<feature type="binding site" evidence="9">
    <location>
        <position position="211"/>
    </location>
    <ligand>
        <name>S-adenosyl-L-methionine</name>
        <dbReference type="ChEBI" id="CHEBI:59789"/>
    </ligand>
</feature>
<accession>A0A852SN71</accession>
<dbReference type="PROSITE" id="PS51687">
    <property type="entry name" value="SAM_MT_RNA_M5U"/>
    <property type="match status" value="1"/>
</dbReference>
<evidence type="ECO:0000256" key="2">
    <source>
        <dbReference type="ARBA" id="ARBA00022552"/>
    </source>
</evidence>
<gene>
    <name evidence="11" type="ORF">BJ984_001391</name>
</gene>
<evidence type="ECO:0000313" key="11">
    <source>
        <dbReference type="EMBL" id="NYD70233.1"/>
    </source>
</evidence>
<dbReference type="GO" id="GO:0051539">
    <property type="term" value="F:4 iron, 4 sulfur cluster binding"/>
    <property type="evidence" value="ECO:0007669"/>
    <property type="project" value="UniProtKB-KW"/>
</dbReference>
<reference evidence="11 12" key="1">
    <citation type="submission" date="2020-07" db="EMBL/GenBank/DDBJ databases">
        <title>Sequencing the genomes of 1000 actinobacteria strains.</title>
        <authorList>
            <person name="Klenk H.-P."/>
        </authorList>
    </citation>
    <scope>NUCLEOTIDE SEQUENCE [LARGE SCALE GENOMIC DNA]</scope>
    <source>
        <strain evidence="11 12">DSM 26474</strain>
    </source>
</reference>
<protein>
    <submittedName>
        <fullName evidence="11">23S rRNA (Uracil747-C5)-methyltransferase</fullName>
        <ecNumber evidence="11">2.1.1.189</ecNumber>
    </submittedName>
</protein>
<feature type="binding site" evidence="9">
    <location>
        <position position="240"/>
    </location>
    <ligand>
        <name>S-adenosyl-L-methionine</name>
        <dbReference type="ChEBI" id="CHEBI:59789"/>
    </ligand>
</feature>
<evidence type="ECO:0000256" key="9">
    <source>
        <dbReference type="PROSITE-ProRule" id="PRU01024"/>
    </source>
</evidence>
<keyword evidence="7" id="KW-0408">Iron</keyword>
<evidence type="ECO:0000256" key="3">
    <source>
        <dbReference type="ARBA" id="ARBA00022603"/>
    </source>
</evidence>
<dbReference type="InterPro" id="IPR030390">
    <property type="entry name" value="MeTrfase_TrmA_AS"/>
</dbReference>